<keyword evidence="1" id="KW-0472">Membrane</keyword>
<dbReference type="GO" id="GO:0016020">
    <property type="term" value="C:membrane"/>
    <property type="evidence" value="ECO:0007669"/>
    <property type="project" value="InterPro"/>
</dbReference>
<keyword evidence="1" id="KW-0812">Transmembrane</keyword>
<evidence type="ECO:0000313" key="3">
    <source>
        <dbReference type="Proteomes" id="UP000605201"/>
    </source>
</evidence>
<gene>
    <name evidence="2" type="ORF">H8D96_05475</name>
</gene>
<dbReference type="Proteomes" id="UP000605201">
    <property type="component" value="Unassembled WGS sequence"/>
</dbReference>
<proteinExistence type="predicted"/>
<dbReference type="InterPro" id="IPR016174">
    <property type="entry name" value="Di-haem_cyt_TM"/>
</dbReference>
<evidence type="ECO:0000256" key="1">
    <source>
        <dbReference type="SAM" id="Phobius"/>
    </source>
</evidence>
<feature type="transmembrane region" description="Helical" evidence="1">
    <location>
        <begin position="6"/>
        <end position="22"/>
    </location>
</feature>
<organism evidence="2 3">
    <name type="scientific">Candidatus Desulfatibia vada</name>
    <dbReference type="NCBI Taxonomy" id="2841696"/>
    <lineage>
        <taxon>Bacteria</taxon>
        <taxon>Pseudomonadati</taxon>
        <taxon>Thermodesulfobacteriota</taxon>
        <taxon>Desulfobacteria</taxon>
        <taxon>Desulfobacterales</taxon>
        <taxon>Desulfobacterales incertae sedis</taxon>
        <taxon>Candidatus Desulfatibia</taxon>
    </lineage>
</organism>
<keyword evidence="1" id="KW-1133">Transmembrane helix</keyword>
<evidence type="ECO:0000313" key="2">
    <source>
        <dbReference type="EMBL" id="MBC8431350.1"/>
    </source>
</evidence>
<name>A0A8J6NX67_9BACT</name>
<dbReference type="Gene3D" id="1.20.950.20">
    <property type="entry name" value="Transmembrane di-heme cytochromes, Chain C"/>
    <property type="match status" value="1"/>
</dbReference>
<feature type="transmembrane region" description="Helical" evidence="1">
    <location>
        <begin position="34"/>
        <end position="59"/>
    </location>
</feature>
<dbReference type="GO" id="GO:0022904">
    <property type="term" value="P:respiratory electron transport chain"/>
    <property type="evidence" value="ECO:0007669"/>
    <property type="project" value="InterPro"/>
</dbReference>
<accession>A0A8J6NX67</accession>
<dbReference type="SUPFAM" id="SSF81342">
    <property type="entry name" value="Transmembrane di-heme cytochromes"/>
    <property type="match status" value="1"/>
</dbReference>
<sequence length="123" mass="14043">MDFWGPFWGIPILGISGLIMWNKELATQFIPGEVISFCLIAHSDEALLAALFLFIWHWYNVHFSTSVFPMGTVFITGYLPEELMVEEHYQYYKEVMKEAGLEHEILPPHGPHAHEHVEGGSVA</sequence>
<dbReference type="EMBL" id="JACNIG010000138">
    <property type="protein sequence ID" value="MBC8431350.1"/>
    <property type="molecule type" value="Genomic_DNA"/>
</dbReference>
<protein>
    <submittedName>
        <fullName evidence="2">Uncharacterized protein</fullName>
    </submittedName>
</protein>
<reference evidence="2 3" key="1">
    <citation type="submission" date="2020-08" db="EMBL/GenBank/DDBJ databases">
        <title>Bridging the membrane lipid divide: bacteria of the FCB group superphylum have the potential to synthesize archaeal ether lipids.</title>
        <authorList>
            <person name="Villanueva L."/>
            <person name="Von Meijenfeldt F.A.B."/>
            <person name="Westbye A.B."/>
            <person name="Yadav S."/>
            <person name="Hopmans E.C."/>
            <person name="Dutilh B.E."/>
            <person name="Sinninghe Damste J.S."/>
        </authorList>
    </citation>
    <scope>NUCLEOTIDE SEQUENCE [LARGE SCALE GENOMIC DNA]</scope>
    <source>
        <strain evidence="2">NIOZ-UU17</strain>
    </source>
</reference>
<dbReference type="AlphaFoldDB" id="A0A8J6NX67"/>
<comment type="caution">
    <text evidence="2">The sequence shown here is derived from an EMBL/GenBank/DDBJ whole genome shotgun (WGS) entry which is preliminary data.</text>
</comment>